<evidence type="ECO:0000313" key="1">
    <source>
        <dbReference type="EMBL" id="GAH19477.1"/>
    </source>
</evidence>
<dbReference type="AlphaFoldDB" id="X1DLU8"/>
<reference evidence="2" key="1">
    <citation type="journal article" date="2014" name="Front. Microbiol.">
        <title>High frequency of phylogenetically diverse reductive dehalogenase-homologous genes in deep subseafloor sedimentary metagenomes.</title>
        <authorList>
            <person name="Kawai M."/>
            <person name="Futagami T."/>
            <person name="Toyoda A."/>
            <person name="Takaki Y."/>
            <person name="Nishi S."/>
            <person name="Hori S."/>
            <person name="Arai W."/>
            <person name="Tsubouchi T."/>
            <person name="Morono Y."/>
            <person name="Uchiyama I."/>
            <person name="Ito T."/>
            <person name="Fujiyama A."/>
            <person name="Inagaki F."/>
            <person name="Takami H."/>
        </authorList>
    </citation>
    <scope>NUCLEOTIDE SEQUENCE</scope>
    <source>
        <strain evidence="2">Expedition CK06-06</strain>
    </source>
</reference>
<accession>X1DLU8</accession>
<organism evidence="2">
    <name type="scientific">marine sediment metagenome</name>
    <dbReference type="NCBI Taxonomy" id="412755"/>
    <lineage>
        <taxon>unclassified sequences</taxon>
        <taxon>metagenomes</taxon>
        <taxon>ecological metagenomes</taxon>
    </lineage>
</organism>
<proteinExistence type="predicted"/>
<evidence type="ECO:0000313" key="2">
    <source>
        <dbReference type="EMBL" id="GAH21172.1"/>
    </source>
</evidence>
<name>X1DLU8_9ZZZZ</name>
<dbReference type="EMBL" id="BARU01000316">
    <property type="protein sequence ID" value="GAH19477.1"/>
    <property type="molecule type" value="Genomic_DNA"/>
</dbReference>
<sequence length="49" mass="5734">MIQKSNLLKILTVFKIYSKKIALDFKRRPPAGGQIIMTKEETIKMERII</sequence>
<gene>
    <name evidence="1" type="ORF">S03H2_01151</name>
    <name evidence="2" type="ORF">S03H2_01605</name>
</gene>
<protein>
    <submittedName>
        <fullName evidence="2">Uncharacterized protein</fullName>
    </submittedName>
</protein>
<comment type="caution">
    <text evidence="2">The sequence shown here is derived from an EMBL/GenBank/DDBJ whole genome shotgun (WGS) entry which is preliminary data.</text>
</comment>
<dbReference type="EMBL" id="BARU01000481">
    <property type="protein sequence ID" value="GAH21172.1"/>
    <property type="molecule type" value="Genomic_DNA"/>
</dbReference>